<dbReference type="PROSITE" id="PS00122">
    <property type="entry name" value="CARBOXYLESTERASE_B_1"/>
    <property type="match status" value="1"/>
</dbReference>
<accession>A0A9Q3URE3</accession>
<dbReference type="EC" id="3.1.1.-" evidence="3"/>
<protein>
    <recommendedName>
        <fullName evidence="3">Carboxylic ester hydrolase</fullName>
        <ecNumber evidence="3">3.1.1.-</ecNumber>
    </recommendedName>
</protein>
<evidence type="ECO:0000256" key="1">
    <source>
        <dbReference type="ARBA" id="ARBA00005964"/>
    </source>
</evidence>
<evidence type="ECO:0000313" key="5">
    <source>
        <dbReference type="EMBL" id="MCC4310209.1"/>
    </source>
</evidence>
<dbReference type="PROSITE" id="PS00941">
    <property type="entry name" value="CARBOXYLESTERASE_B_2"/>
    <property type="match status" value="1"/>
</dbReference>
<reference evidence="5" key="1">
    <citation type="submission" date="2021-10" db="EMBL/GenBank/DDBJ databases">
        <title>The diversity and Nitrogen Metabolism of Culturable Nitrate-Utilizing Bacteria Within the Oxygen Minimum Zone of the Changjiang (Yangtze River)Estuary.</title>
        <authorList>
            <person name="Zhang D."/>
            <person name="Zheng J."/>
            <person name="Liu S."/>
            <person name="He W."/>
        </authorList>
    </citation>
    <scope>NUCLEOTIDE SEQUENCE</scope>
    <source>
        <strain evidence="5">FXH-223</strain>
    </source>
</reference>
<comment type="caution">
    <text evidence="5">The sequence shown here is derived from an EMBL/GenBank/DDBJ whole genome shotgun (WGS) entry which is preliminary data.</text>
</comment>
<dbReference type="Gene3D" id="3.40.50.1820">
    <property type="entry name" value="alpha/beta hydrolase"/>
    <property type="match status" value="1"/>
</dbReference>
<dbReference type="InterPro" id="IPR050309">
    <property type="entry name" value="Type-B_Carboxylest/Lipase"/>
</dbReference>
<evidence type="ECO:0000256" key="3">
    <source>
        <dbReference type="RuleBase" id="RU361235"/>
    </source>
</evidence>
<dbReference type="InterPro" id="IPR019819">
    <property type="entry name" value="Carboxylesterase_B_CS"/>
</dbReference>
<sequence>MAGGVKAAPGQGDGEVRVNAPAGALRGYREDGLQVFKGVPYARPPVGEYRWRPPAPMPIWSGVRDATRFGPACPQPPSRPGSLYAPALPGQHEDCLTLNIWTPEAARRAPVFVYLHGGALNTGGGAEPMLDGAALARRGLVVVTLNYRLAVLGYLAHPALSAESPQGVSGNYGLLDQIAALRWVRDNISAFGGDPDAVTVAGESAGALSVLYLLASPLARGLFHRAVAQSAYLISHPALSRAECGEPPAEEIGERLVHALGARDLDALRALDAHTLTRAAAEAGYAPLGTVDGRVLPRQLLDVFERGEQAPVPVLAGFNSGEVRSLRFLLPPPPADSGAYEAAVRRGYGDLAEDFLRLYPAADGEEGRLAALRDALYGWTADRLGRACAAVGQDAWLYLFDHGYAAASERGLHGFHAAEIPYVFGTAARTTPLWPRIPDREEERRLSRALGDYWAAFAWDGRPAADGQPRWPAYAEHPGGRWLRVAAAPTPVVDPLPGHFALHDTLVRRRRRAGDTPWNWNIGCAAPPLAGTSETP</sequence>
<dbReference type="GO" id="GO:0016787">
    <property type="term" value="F:hydrolase activity"/>
    <property type="evidence" value="ECO:0007669"/>
    <property type="project" value="UniProtKB-KW"/>
</dbReference>
<name>A0A9Q3URE3_9GAMM</name>
<gene>
    <name evidence="5" type="ORF">LL252_16685</name>
</gene>
<dbReference type="InterPro" id="IPR029058">
    <property type="entry name" value="AB_hydrolase_fold"/>
</dbReference>
<evidence type="ECO:0000313" key="6">
    <source>
        <dbReference type="Proteomes" id="UP001108027"/>
    </source>
</evidence>
<keyword evidence="6" id="KW-1185">Reference proteome</keyword>
<comment type="similarity">
    <text evidence="1 3">Belongs to the type-B carboxylesterase/lipase family.</text>
</comment>
<keyword evidence="2 3" id="KW-0378">Hydrolase</keyword>
<dbReference type="RefSeq" id="WP_228234815.1">
    <property type="nucleotide sequence ID" value="NZ_JAJGNA010000031.1"/>
</dbReference>
<dbReference type="PANTHER" id="PTHR11559">
    <property type="entry name" value="CARBOXYLESTERASE"/>
    <property type="match status" value="1"/>
</dbReference>
<feature type="domain" description="Carboxylesterase type B" evidence="4">
    <location>
        <begin position="17"/>
        <end position="478"/>
    </location>
</feature>
<dbReference type="Proteomes" id="UP001108027">
    <property type="component" value="Unassembled WGS sequence"/>
</dbReference>
<evidence type="ECO:0000259" key="4">
    <source>
        <dbReference type="Pfam" id="PF00135"/>
    </source>
</evidence>
<evidence type="ECO:0000256" key="2">
    <source>
        <dbReference type="ARBA" id="ARBA00022801"/>
    </source>
</evidence>
<dbReference type="InterPro" id="IPR002018">
    <property type="entry name" value="CarbesteraseB"/>
</dbReference>
<organism evidence="5 6">
    <name type="scientific">Alloalcanivorax marinus</name>
    <dbReference type="NCBI Taxonomy" id="1177169"/>
    <lineage>
        <taxon>Bacteria</taxon>
        <taxon>Pseudomonadati</taxon>
        <taxon>Pseudomonadota</taxon>
        <taxon>Gammaproteobacteria</taxon>
        <taxon>Oceanospirillales</taxon>
        <taxon>Alcanivoracaceae</taxon>
        <taxon>Alloalcanivorax</taxon>
    </lineage>
</organism>
<dbReference type="EMBL" id="JAJGNA010000031">
    <property type="protein sequence ID" value="MCC4310209.1"/>
    <property type="molecule type" value="Genomic_DNA"/>
</dbReference>
<dbReference type="AlphaFoldDB" id="A0A9Q3URE3"/>
<dbReference type="SUPFAM" id="SSF53474">
    <property type="entry name" value="alpha/beta-Hydrolases"/>
    <property type="match status" value="1"/>
</dbReference>
<proteinExistence type="inferred from homology"/>
<dbReference type="Pfam" id="PF00135">
    <property type="entry name" value="COesterase"/>
    <property type="match status" value="1"/>
</dbReference>
<dbReference type="InterPro" id="IPR019826">
    <property type="entry name" value="Carboxylesterase_B_AS"/>
</dbReference>